<dbReference type="AlphaFoldDB" id="A0A372LFV4"/>
<sequence>MQYNDGGLTPKAVMQYNDGGLTPQGGNAVKQRRKDPSCLCDKFIWNNDKVISKKIVPFY</sequence>
<comment type="caution">
    <text evidence="1">The sequence shown here is derived from an EMBL/GenBank/DDBJ whole genome shotgun (WGS) entry which is preliminary data.</text>
</comment>
<dbReference type="EMBL" id="QVTD01000003">
    <property type="protein sequence ID" value="RFU64959.1"/>
    <property type="molecule type" value="Genomic_DNA"/>
</dbReference>
<evidence type="ECO:0000313" key="2">
    <source>
        <dbReference type="Proteomes" id="UP000262939"/>
    </source>
</evidence>
<dbReference type="Proteomes" id="UP000262939">
    <property type="component" value="Unassembled WGS sequence"/>
</dbReference>
<protein>
    <submittedName>
        <fullName evidence="1">Uncharacterized protein</fullName>
    </submittedName>
</protein>
<evidence type="ECO:0000313" key="1">
    <source>
        <dbReference type="EMBL" id="RFU64959.1"/>
    </source>
</evidence>
<organism evidence="1 2">
    <name type="scientific">Peribacillus glennii</name>
    <dbReference type="NCBI Taxonomy" id="2303991"/>
    <lineage>
        <taxon>Bacteria</taxon>
        <taxon>Bacillati</taxon>
        <taxon>Bacillota</taxon>
        <taxon>Bacilli</taxon>
        <taxon>Bacillales</taxon>
        <taxon>Bacillaceae</taxon>
        <taxon>Peribacillus</taxon>
    </lineage>
</organism>
<gene>
    <name evidence="1" type="ORF">D0466_03330</name>
</gene>
<proteinExistence type="predicted"/>
<keyword evidence="2" id="KW-1185">Reference proteome</keyword>
<reference evidence="1 2" key="1">
    <citation type="submission" date="2018-08" db="EMBL/GenBank/DDBJ databases">
        <title>Bacillus chawlae sp. nov., Bacillus glennii sp. nov., and Bacillus saganii sp. nov. Isolated from the Vehicle Assembly Building at Kennedy Space Center where the Viking Spacecraft were Assembled.</title>
        <authorList>
            <person name="Seuylemezian A."/>
            <person name="Vaishampayan P."/>
        </authorList>
    </citation>
    <scope>NUCLEOTIDE SEQUENCE [LARGE SCALE GENOMIC DNA]</scope>
    <source>
        <strain evidence="1 2">V44-8</strain>
    </source>
</reference>
<name>A0A372LFV4_9BACI</name>
<accession>A0A372LFV4</accession>